<proteinExistence type="predicted"/>
<gene>
    <name evidence="1" type="ORF">JCM21142_114631</name>
</gene>
<keyword evidence="2" id="KW-1185">Reference proteome</keyword>
<evidence type="ECO:0000313" key="2">
    <source>
        <dbReference type="Proteomes" id="UP000019402"/>
    </source>
</evidence>
<accession>W7YEH0</accession>
<name>W7YEH0_9BACT</name>
<protein>
    <submittedName>
        <fullName evidence="1">Uncharacterized protein</fullName>
    </submittedName>
</protein>
<dbReference type="EMBL" id="BAMD01000143">
    <property type="protein sequence ID" value="GAF05873.1"/>
    <property type="molecule type" value="Genomic_DNA"/>
</dbReference>
<comment type="caution">
    <text evidence="1">The sequence shown here is derived from an EMBL/GenBank/DDBJ whole genome shotgun (WGS) entry which is preliminary data.</text>
</comment>
<evidence type="ECO:0000313" key="1">
    <source>
        <dbReference type="EMBL" id="GAF05873.1"/>
    </source>
</evidence>
<dbReference type="Proteomes" id="UP000019402">
    <property type="component" value="Unassembled WGS sequence"/>
</dbReference>
<organism evidence="1 2">
    <name type="scientific">Saccharicrinis fermentans DSM 9555 = JCM 21142</name>
    <dbReference type="NCBI Taxonomy" id="869213"/>
    <lineage>
        <taxon>Bacteria</taxon>
        <taxon>Pseudomonadati</taxon>
        <taxon>Bacteroidota</taxon>
        <taxon>Bacteroidia</taxon>
        <taxon>Marinilabiliales</taxon>
        <taxon>Marinilabiliaceae</taxon>
        <taxon>Saccharicrinis</taxon>
    </lineage>
</organism>
<sequence>MKQFNATPKSQVHCLVTQADTQPKPVKELALPTHELTEKIKHETLSRNIRKPDDVANLNFCTFSQIHNGLTGWSFEISASTYCHPFVCHTKKRDRA</sequence>
<reference evidence="1 2" key="1">
    <citation type="journal article" date="2014" name="Genome Announc.">
        <title>Draft Genome Sequence of Cytophaga fermentans JCM 21142T, a Facultative Anaerobe Isolated from Marine Mud.</title>
        <authorList>
            <person name="Starns D."/>
            <person name="Oshima K."/>
            <person name="Suda W."/>
            <person name="Iino T."/>
            <person name="Yuki M."/>
            <person name="Inoue J."/>
            <person name="Kitamura K."/>
            <person name="Iida T."/>
            <person name="Darby A."/>
            <person name="Hattori M."/>
            <person name="Ohkuma M."/>
        </authorList>
    </citation>
    <scope>NUCLEOTIDE SEQUENCE [LARGE SCALE GENOMIC DNA]</scope>
    <source>
        <strain evidence="1 2">JCM 21142</strain>
    </source>
</reference>
<dbReference type="AlphaFoldDB" id="W7YEH0"/>
<dbReference type="STRING" id="869213.GCA_000517085_01045"/>